<gene>
    <name evidence="9" type="ORF">B0J13DRAFT_646104</name>
</gene>
<feature type="domain" description="DUF3645" evidence="8">
    <location>
        <begin position="218"/>
        <end position="253"/>
    </location>
</feature>
<dbReference type="EMBL" id="JAGMUU010000022">
    <property type="protein sequence ID" value="KAH7127985.1"/>
    <property type="molecule type" value="Genomic_DNA"/>
</dbReference>
<comment type="catalytic activity">
    <reaction evidence="1">
        <text>Thiol-dependent hydrolysis of ester, thioester, amide, peptide and isopeptide bonds formed by the C-terminal Gly of ubiquitin (a 76-residue protein attached to proteins as an intracellular targeting signal).</text>
        <dbReference type="EC" id="3.4.19.12"/>
    </reaction>
</comment>
<keyword evidence="6" id="KW-0788">Thiol protease</keyword>
<evidence type="ECO:0000259" key="7">
    <source>
        <dbReference type="Pfam" id="PF12340"/>
    </source>
</evidence>
<evidence type="ECO:0000259" key="8">
    <source>
        <dbReference type="Pfam" id="PF12359"/>
    </source>
</evidence>
<evidence type="ECO:0000256" key="6">
    <source>
        <dbReference type="ARBA" id="ARBA00022807"/>
    </source>
</evidence>
<dbReference type="InterPro" id="IPR051346">
    <property type="entry name" value="OTU_Deubiquitinase"/>
</dbReference>
<dbReference type="PANTHER" id="PTHR13367:SF34">
    <property type="match status" value="1"/>
</dbReference>
<keyword evidence="5" id="KW-0378">Hydrolase</keyword>
<reference evidence="9" key="1">
    <citation type="journal article" date="2021" name="Nat. Commun.">
        <title>Genetic determinants of endophytism in the Arabidopsis root mycobiome.</title>
        <authorList>
            <person name="Mesny F."/>
            <person name="Miyauchi S."/>
            <person name="Thiergart T."/>
            <person name="Pickel B."/>
            <person name="Atanasova L."/>
            <person name="Karlsson M."/>
            <person name="Huettel B."/>
            <person name="Barry K.W."/>
            <person name="Haridas S."/>
            <person name="Chen C."/>
            <person name="Bauer D."/>
            <person name="Andreopoulos W."/>
            <person name="Pangilinan J."/>
            <person name="LaButti K."/>
            <person name="Riley R."/>
            <person name="Lipzen A."/>
            <person name="Clum A."/>
            <person name="Drula E."/>
            <person name="Henrissat B."/>
            <person name="Kohler A."/>
            <person name="Grigoriev I.V."/>
            <person name="Martin F.M."/>
            <person name="Hacquard S."/>
        </authorList>
    </citation>
    <scope>NUCLEOTIDE SEQUENCE</scope>
    <source>
        <strain evidence="9">MPI-CAGE-AT-0021</strain>
    </source>
</reference>
<dbReference type="GO" id="GO:0006508">
    <property type="term" value="P:proteolysis"/>
    <property type="evidence" value="ECO:0007669"/>
    <property type="project" value="UniProtKB-KW"/>
</dbReference>
<feature type="domain" description="DUF3638" evidence="7">
    <location>
        <begin position="1"/>
        <end position="96"/>
    </location>
</feature>
<dbReference type="Pfam" id="PF12340">
    <property type="entry name" value="DUF3638"/>
    <property type="match status" value="1"/>
</dbReference>
<comment type="caution">
    <text evidence="9">The sequence shown here is derived from an EMBL/GenBank/DDBJ whole genome shotgun (WGS) entry which is preliminary data.</text>
</comment>
<dbReference type="PANTHER" id="PTHR13367">
    <property type="entry name" value="UBIQUITIN THIOESTERASE"/>
    <property type="match status" value="1"/>
</dbReference>
<dbReference type="GO" id="GO:0004843">
    <property type="term" value="F:cysteine-type deubiquitinase activity"/>
    <property type="evidence" value="ECO:0007669"/>
    <property type="project" value="UniProtKB-EC"/>
</dbReference>
<keyword evidence="10" id="KW-1185">Reference proteome</keyword>
<evidence type="ECO:0000313" key="10">
    <source>
        <dbReference type="Proteomes" id="UP000717696"/>
    </source>
</evidence>
<evidence type="ECO:0000256" key="4">
    <source>
        <dbReference type="ARBA" id="ARBA00022786"/>
    </source>
</evidence>
<protein>
    <recommendedName>
        <fullName evidence="2">ubiquitinyl hydrolase 1</fullName>
        <ecNumber evidence="2">3.4.19.12</ecNumber>
    </recommendedName>
</protein>
<keyword evidence="4" id="KW-0833">Ubl conjugation pathway</keyword>
<accession>A0A9P9IQY4</accession>
<dbReference type="InterPro" id="IPR022105">
    <property type="entry name" value="DUF3645"/>
</dbReference>
<evidence type="ECO:0000256" key="5">
    <source>
        <dbReference type="ARBA" id="ARBA00022801"/>
    </source>
</evidence>
<dbReference type="EC" id="3.4.19.12" evidence="2"/>
<dbReference type="AlphaFoldDB" id="A0A9P9IQY4"/>
<evidence type="ECO:0000256" key="2">
    <source>
        <dbReference type="ARBA" id="ARBA00012759"/>
    </source>
</evidence>
<dbReference type="OrthoDB" id="3182339at2759"/>
<evidence type="ECO:0000256" key="3">
    <source>
        <dbReference type="ARBA" id="ARBA00022670"/>
    </source>
</evidence>
<dbReference type="Pfam" id="PF12359">
    <property type="entry name" value="DUF3645"/>
    <property type="match status" value="1"/>
</dbReference>
<dbReference type="InterPro" id="IPR022099">
    <property type="entry name" value="DUF3638"/>
</dbReference>
<organism evidence="9 10">
    <name type="scientific">Dactylonectria estremocensis</name>
    <dbReference type="NCBI Taxonomy" id="1079267"/>
    <lineage>
        <taxon>Eukaryota</taxon>
        <taxon>Fungi</taxon>
        <taxon>Dikarya</taxon>
        <taxon>Ascomycota</taxon>
        <taxon>Pezizomycotina</taxon>
        <taxon>Sordariomycetes</taxon>
        <taxon>Hypocreomycetidae</taxon>
        <taxon>Hypocreales</taxon>
        <taxon>Nectriaceae</taxon>
        <taxon>Dactylonectria</taxon>
    </lineage>
</organism>
<proteinExistence type="predicted"/>
<evidence type="ECO:0000313" key="9">
    <source>
        <dbReference type="EMBL" id="KAH7127985.1"/>
    </source>
</evidence>
<name>A0A9P9IQY4_9HYPO</name>
<dbReference type="Proteomes" id="UP000717696">
    <property type="component" value="Unassembled WGS sequence"/>
</dbReference>
<sequence length="903" mass="101976">MAEGGVIQVQPDDLLSFQLMGLDYQIKKEHCVADSLLEIQRFLDTSTRDVIDESDENLSVKFEQIYVVGQQQSIEHSPKRWTVVQQVLTLFGELVNAAREEFPQSLEIEHQEAGSFPRVRILCPDAEQAILNRVVTFICKTGLIGFPIARQPFHLRMAVLRYITEPNVSPEDISTVEESRFWNGATMNHILLLRGLFAGGILGFAFSQKRWRVNYGTDPNREVKTKLAVPFRAKDSPTPRSEFSHPDVVIVLTCLSYYYGGLDFNDIFAALELLNQSDSMDLEYRVWGINLRDRIQCNSEIFPHLRYSKGAIDYFLSRLVFPKQCKEFPSKLSASGWDLGKAKSNPTTGFSGTNDSRYVLPLDVIQLPNQEHTNALVLTHLLHPDNSIALVPSLKHQRTMDGETLLAMVAKETRVILDVGAQVVDLNNFDFAQRWLESYGDDEQTSAVIFFNDADELTVLKGCGGVEELQTSQFANQLHKCLVFLDEAHTRGTDLKFPGNYQAPVTLGTNLTKDKLVQACMRMRMLGHGETVVFCIPKEIEEKILMQKGWTPPMAPDITISDVLGWVISETLKHNGASRFLEDEAQSLDSRYRPQSSQNTLSLILQRVNTSAGGKLPRRCQEFGLMRLDQGCLQEEQERELSPETEKERHVELPPALEGRNHRIHPNLRRFVKSGGCQSLENTSAATYFDISQLPCDIWVTDDFASTIGVPAGSGHKSDLFQRPVQWVLTSNLSSTESCCLVIISPFEAQELLYLIMESNITLHLYAPRPNLEFQRLNHMSLYTVPPRAEDVKIPEHLIVYLNLFAGQLYLSSFKEYVRICDNLDLAWSHSDESVTLEPDGFIPQGSREGSTINKSTLTNSPIKFLKVLMTNIRQNCETIEKTNMGKILGCVILEEDEFNKGA</sequence>
<keyword evidence="3" id="KW-0645">Protease</keyword>
<evidence type="ECO:0000256" key="1">
    <source>
        <dbReference type="ARBA" id="ARBA00000707"/>
    </source>
</evidence>